<dbReference type="Pfam" id="PF16868">
    <property type="entry name" value="NMT1_3"/>
    <property type="match status" value="1"/>
</dbReference>
<dbReference type="SUPFAM" id="SSF53850">
    <property type="entry name" value="Periplasmic binding protein-like II"/>
    <property type="match status" value="1"/>
</dbReference>
<dbReference type="Gene3D" id="3.40.190.10">
    <property type="entry name" value="Periplasmic binding protein-like II"/>
    <property type="match status" value="2"/>
</dbReference>
<protein>
    <submittedName>
        <fullName evidence="2">NMT1-like family protein</fullName>
    </submittedName>
</protein>
<gene>
    <name evidence="2" type="ORF">ANTHELSMS3_01728</name>
</gene>
<name>A0A222E2J1_9RHOB</name>
<dbReference type="KEGG" id="aht:ANTHELSMS3_01728"/>
<accession>A0A222E2J1</accession>
<evidence type="ECO:0000313" key="2">
    <source>
        <dbReference type="EMBL" id="ASP20417.1"/>
    </source>
</evidence>
<feature type="signal peptide" evidence="1">
    <location>
        <begin position="1"/>
        <end position="22"/>
    </location>
</feature>
<dbReference type="PANTHER" id="PTHR42941:SF1">
    <property type="entry name" value="SLL1037 PROTEIN"/>
    <property type="match status" value="1"/>
</dbReference>
<organism evidence="2 3">
    <name type="scientific">Antarctobacter heliothermus</name>
    <dbReference type="NCBI Taxonomy" id="74033"/>
    <lineage>
        <taxon>Bacteria</taxon>
        <taxon>Pseudomonadati</taxon>
        <taxon>Pseudomonadota</taxon>
        <taxon>Alphaproteobacteria</taxon>
        <taxon>Rhodobacterales</taxon>
        <taxon>Roseobacteraceae</taxon>
        <taxon>Antarctobacter</taxon>
    </lineage>
</organism>
<dbReference type="CDD" id="cd13520">
    <property type="entry name" value="PBP2_TAXI_TRAP"/>
    <property type="match status" value="1"/>
</dbReference>
<keyword evidence="1" id="KW-0732">Signal</keyword>
<evidence type="ECO:0000313" key="3">
    <source>
        <dbReference type="Proteomes" id="UP000203589"/>
    </source>
</evidence>
<dbReference type="InterPro" id="IPR011852">
    <property type="entry name" value="TRAP_TAXI"/>
</dbReference>
<dbReference type="OrthoDB" id="9776669at2"/>
<keyword evidence="3" id="KW-1185">Reference proteome</keyword>
<dbReference type="EMBL" id="CP022540">
    <property type="protein sequence ID" value="ASP20417.1"/>
    <property type="molecule type" value="Genomic_DNA"/>
</dbReference>
<dbReference type="RefSeq" id="WP_157733452.1">
    <property type="nucleotide sequence ID" value="NZ_CP022540.1"/>
</dbReference>
<feature type="chain" id="PRO_5012668561" evidence="1">
    <location>
        <begin position="23"/>
        <end position="309"/>
    </location>
</feature>
<dbReference type="NCBIfam" id="TIGR02122">
    <property type="entry name" value="TRAP_TAXI"/>
    <property type="match status" value="1"/>
</dbReference>
<dbReference type="PANTHER" id="PTHR42941">
    <property type="entry name" value="SLL1037 PROTEIN"/>
    <property type="match status" value="1"/>
</dbReference>
<dbReference type="Proteomes" id="UP000203589">
    <property type="component" value="Chromosome"/>
</dbReference>
<reference evidence="2 3" key="1">
    <citation type="submission" date="2017-07" db="EMBL/GenBank/DDBJ databases">
        <title>Genome Sequence of Antarctobacter heliothermus Strain SMS3 Isolated from a culture of the Diatom Skeletonema marinoi.</title>
        <authorList>
            <person name="Topel M."/>
            <person name="Pinder M.I.M."/>
            <person name="Johansson O.N."/>
            <person name="Kourtchenko O."/>
            <person name="Godhe A."/>
            <person name="Clarke A.K."/>
        </authorList>
    </citation>
    <scope>NUCLEOTIDE SEQUENCE [LARGE SCALE GENOMIC DNA]</scope>
    <source>
        <strain evidence="2 3">SMS3</strain>
    </source>
</reference>
<dbReference type="AlphaFoldDB" id="A0A222E2J1"/>
<proteinExistence type="predicted"/>
<evidence type="ECO:0000256" key="1">
    <source>
        <dbReference type="SAM" id="SignalP"/>
    </source>
</evidence>
<sequence length="309" mass="33105">MHFKKFAIATVTALGLASTAPAETLTFVTSTPGGSWYPAGGAIKTAVEDLFDDIQINIRPGGGLANIKSISLKKADLGLSSTISAVDAHLGNAPFDEPVTNICNVAYLYPQVLQVPVRTDSGIESFEDFAGKRFSVAPPGTTAEQILRMVLESAGLTYDDLDQINFSSVSDQSNMMKDGQIDSVFLTTGVPASLIMDVGSARDLRLLPISDEAFAFLKEKNAGFQRTTIPGGIYKGMDEPVQSASFGTHVIADCDLDEEVVYKITKAIYERLSDLGLAVAALRNTTPEMVRQDVGIPQHRGSAKFFSEL</sequence>